<reference evidence="1 2" key="1">
    <citation type="journal article" date="2019" name="Sci. Rep.">
        <title>Orb-weaving spider Araneus ventricosus genome elucidates the spidroin gene catalogue.</title>
        <authorList>
            <person name="Kono N."/>
            <person name="Nakamura H."/>
            <person name="Ohtoshi R."/>
            <person name="Moran D.A.P."/>
            <person name="Shinohara A."/>
            <person name="Yoshida Y."/>
            <person name="Fujiwara M."/>
            <person name="Mori M."/>
            <person name="Tomita M."/>
            <person name="Arakawa K."/>
        </authorList>
    </citation>
    <scope>NUCLEOTIDE SEQUENCE [LARGE SCALE GENOMIC DNA]</scope>
</reference>
<protein>
    <submittedName>
        <fullName evidence="1">Uncharacterized protein</fullName>
    </submittedName>
</protein>
<evidence type="ECO:0000313" key="1">
    <source>
        <dbReference type="EMBL" id="GBM57641.1"/>
    </source>
</evidence>
<accession>A0A4Y2GXJ7</accession>
<dbReference type="AlphaFoldDB" id="A0A4Y2GXJ7"/>
<keyword evidence="2" id="KW-1185">Reference proteome</keyword>
<evidence type="ECO:0000313" key="2">
    <source>
        <dbReference type="Proteomes" id="UP000499080"/>
    </source>
</evidence>
<sequence length="94" mass="10704">MKTDTFVIPMEEFSNTLFVKGCRQNVQVGFHGVLKLFIGAEALSSQTCLQLSKKGERPLYLSLTPLGQLAEQGLHKRQTSVLFHLHHERQFSYL</sequence>
<gene>
    <name evidence="1" type="ORF">AVEN_225019_1</name>
</gene>
<dbReference type="EMBL" id="BGPR01001601">
    <property type="protein sequence ID" value="GBM57641.1"/>
    <property type="molecule type" value="Genomic_DNA"/>
</dbReference>
<comment type="caution">
    <text evidence="1">The sequence shown here is derived from an EMBL/GenBank/DDBJ whole genome shotgun (WGS) entry which is preliminary data.</text>
</comment>
<organism evidence="1 2">
    <name type="scientific">Araneus ventricosus</name>
    <name type="common">Orbweaver spider</name>
    <name type="synonym">Epeira ventricosa</name>
    <dbReference type="NCBI Taxonomy" id="182803"/>
    <lineage>
        <taxon>Eukaryota</taxon>
        <taxon>Metazoa</taxon>
        <taxon>Ecdysozoa</taxon>
        <taxon>Arthropoda</taxon>
        <taxon>Chelicerata</taxon>
        <taxon>Arachnida</taxon>
        <taxon>Araneae</taxon>
        <taxon>Araneomorphae</taxon>
        <taxon>Entelegynae</taxon>
        <taxon>Araneoidea</taxon>
        <taxon>Araneidae</taxon>
        <taxon>Araneus</taxon>
    </lineage>
</organism>
<proteinExistence type="predicted"/>
<name>A0A4Y2GXJ7_ARAVE</name>
<dbReference type="Proteomes" id="UP000499080">
    <property type="component" value="Unassembled WGS sequence"/>
</dbReference>